<sequence length="100" mass="10392">MFDFDAFDSPVSFCGGGSSGGSSSDGPDAITSKMDRDNSATQQALDNALGNENAWSEMDTRQHAAQQVNQAANGWPDSPTGSIGGCTGCHQGAYDTHYPN</sequence>
<keyword evidence="3" id="KW-1185">Reference proteome</keyword>
<name>A0ABT3BFU1_9RHOB</name>
<dbReference type="RefSeq" id="WP_263844357.1">
    <property type="nucleotide sequence ID" value="NZ_JALIEB010000006.1"/>
</dbReference>
<feature type="region of interest" description="Disordered" evidence="1">
    <location>
        <begin position="13"/>
        <end position="41"/>
    </location>
</feature>
<dbReference type="Proteomes" id="UP001208690">
    <property type="component" value="Unassembled WGS sequence"/>
</dbReference>
<organism evidence="2 3">
    <name type="scientific">Roseobacter sinensis</name>
    <dbReference type="NCBI Taxonomy" id="2931391"/>
    <lineage>
        <taxon>Bacteria</taxon>
        <taxon>Pseudomonadati</taxon>
        <taxon>Pseudomonadota</taxon>
        <taxon>Alphaproteobacteria</taxon>
        <taxon>Rhodobacterales</taxon>
        <taxon>Roseobacteraceae</taxon>
        <taxon>Roseobacter</taxon>
    </lineage>
</organism>
<evidence type="ECO:0000313" key="2">
    <source>
        <dbReference type="EMBL" id="MCV3272033.1"/>
    </source>
</evidence>
<reference evidence="2 3" key="1">
    <citation type="submission" date="2022-04" db="EMBL/GenBank/DDBJ databases">
        <title>Roseobacter sp. WL0113 is a bacterium isolated from neritic sediment.</title>
        <authorList>
            <person name="Wang L."/>
            <person name="He W."/>
            <person name="Zhang D.-F."/>
        </authorList>
    </citation>
    <scope>NUCLEOTIDE SEQUENCE [LARGE SCALE GENOMIC DNA]</scope>
    <source>
        <strain evidence="2 3">WL0113</strain>
    </source>
</reference>
<proteinExistence type="predicted"/>
<accession>A0ABT3BFU1</accession>
<evidence type="ECO:0000256" key="1">
    <source>
        <dbReference type="SAM" id="MobiDB-lite"/>
    </source>
</evidence>
<evidence type="ECO:0000313" key="3">
    <source>
        <dbReference type="Proteomes" id="UP001208690"/>
    </source>
</evidence>
<gene>
    <name evidence="2" type="ORF">MUB52_11405</name>
</gene>
<dbReference type="EMBL" id="JALIEB010000006">
    <property type="protein sequence ID" value="MCV3272033.1"/>
    <property type="molecule type" value="Genomic_DNA"/>
</dbReference>
<comment type="caution">
    <text evidence="2">The sequence shown here is derived from an EMBL/GenBank/DDBJ whole genome shotgun (WGS) entry which is preliminary data.</text>
</comment>
<protein>
    <submittedName>
        <fullName evidence="2">Uncharacterized protein</fullName>
    </submittedName>
</protein>